<protein>
    <submittedName>
        <fullName evidence="2">Uncharacterized protein</fullName>
    </submittedName>
</protein>
<accession>A0AAD7SEY0</accession>
<comment type="caution">
    <text evidence="2">The sequence shown here is derived from an EMBL/GenBank/DDBJ whole genome shotgun (WGS) entry which is preliminary data.</text>
</comment>
<sequence length="114" mass="12074">MVPLHSDVGVGTAAIPVGRRFDGTREPRGDVVAVIRQIPGAERPSALCNSSARLLPPALFITLPSSRTYRVPRSPLLEHNNTLPHWHGDAPLLTPPPTSSLPSGAAGRYVQGNA</sequence>
<evidence type="ECO:0000313" key="3">
    <source>
        <dbReference type="Proteomes" id="UP001221898"/>
    </source>
</evidence>
<gene>
    <name evidence="2" type="ORF">AAFF_G00385800</name>
</gene>
<reference evidence="2" key="1">
    <citation type="journal article" date="2023" name="Science">
        <title>Genome structures resolve the early diversification of teleost fishes.</title>
        <authorList>
            <person name="Parey E."/>
            <person name="Louis A."/>
            <person name="Montfort J."/>
            <person name="Bouchez O."/>
            <person name="Roques C."/>
            <person name="Iampietro C."/>
            <person name="Lluch J."/>
            <person name="Castinel A."/>
            <person name="Donnadieu C."/>
            <person name="Desvignes T."/>
            <person name="Floi Bucao C."/>
            <person name="Jouanno E."/>
            <person name="Wen M."/>
            <person name="Mejri S."/>
            <person name="Dirks R."/>
            <person name="Jansen H."/>
            <person name="Henkel C."/>
            <person name="Chen W.J."/>
            <person name="Zahm M."/>
            <person name="Cabau C."/>
            <person name="Klopp C."/>
            <person name="Thompson A.W."/>
            <person name="Robinson-Rechavi M."/>
            <person name="Braasch I."/>
            <person name="Lecointre G."/>
            <person name="Bobe J."/>
            <person name="Postlethwait J.H."/>
            <person name="Berthelot C."/>
            <person name="Roest Crollius H."/>
            <person name="Guiguen Y."/>
        </authorList>
    </citation>
    <scope>NUCLEOTIDE SEQUENCE</scope>
    <source>
        <strain evidence="2">NC1722</strain>
    </source>
</reference>
<dbReference type="Proteomes" id="UP001221898">
    <property type="component" value="Unassembled WGS sequence"/>
</dbReference>
<dbReference type="AlphaFoldDB" id="A0AAD7SEY0"/>
<keyword evidence="3" id="KW-1185">Reference proteome</keyword>
<name>A0AAD7SEY0_9TELE</name>
<evidence type="ECO:0000313" key="2">
    <source>
        <dbReference type="EMBL" id="KAJ8401349.1"/>
    </source>
</evidence>
<organism evidence="2 3">
    <name type="scientific">Aldrovandia affinis</name>
    <dbReference type="NCBI Taxonomy" id="143900"/>
    <lineage>
        <taxon>Eukaryota</taxon>
        <taxon>Metazoa</taxon>
        <taxon>Chordata</taxon>
        <taxon>Craniata</taxon>
        <taxon>Vertebrata</taxon>
        <taxon>Euteleostomi</taxon>
        <taxon>Actinopterygii</taxon>
        <taxon>Neopterygii</taxon>
        <taxon>Teleostei</taxon>
        <taxon>Notacanthiformes</taxon>
        <taxon>Halosauridae</taxon>
        <taxon>Aldrovandia</taxon>
    </lineage>
</organism>
<feature type="region of interest" description="Disordered" evidence="1">
    <location>
        <begin position="80"/>
        <end position="114"/>
    </location>
</feature>
<evidence type="ECO:0000256" key="1">
    <source>
        <dbReference type="SAM" id="MobiDB-lite"/>
    </source>
</evidence>
<dbReference type="EMBL" id="JAINUG010000071">
    <property type="protein sequence ID" value="KAJ8401349.1"/>
    <property type="molecule type" value="Genomic_DNA"/>
</dbReference>
<proteinExistence type="predicted"/>